<evidence type="ECO:0008006" key="6">
    <source>
        <dbReference type="Google" id="ProtNLM"/>
    </source>
</evidence>
<gene>
    <name evidence="4" type="ORF">BCR42DRAFT_489108</name>
</gene>
<feature type="compositionally biased region" description="Low complexity" evidence="1">
    <location>
        <begin position="570"/>
        <end position="581"/>
    </location>
</feature>
<dbReference type="OrthoDB" id="2301438at2759"/>
<comment type="caution">
    <text evidence="4">The sequence shown here is derived from an EMBL/GenBank/DDBJ whole genome shotgun (WGS) entry which is preliminary data.</text>
</comment>
<dbReference type="EMBL" id="MCGE01000006">
    <property type="protein sequence ID" value="ORZ20613.1"/>
    <property type="molecule type" value="Genomic_DNA"/>
</dbReference>
<feature type="compositionally biased region" description="Polar residues" evidence="1">
    <location>
        <begin position="600"/>
        <end position="614"/>
    </location>
</feature>
<reference evidence="4 5" key="1">
    <citation type="submission" date="2016-07" db="EMBL/GenBank/DDBJ databases">
        <title>Pervasive Adenine N6-methylation of Active Genes in Fungi.</title>
        <authorList>
            <consortium name="DOE Joint Genome Institute"/>
            <person name="Mondo S.J."/>
            <person name="Dannebaum R.O."/>
            <person name="Kuo R.C."/>
            <person name="Labutti K."/>
            <person name="Haridas S."/>
            <person name="Kuo A."/>
            <person name="Salamov A."/>
            <person name="Ahrendt S.R."/>
            <person name="Lipzen A."/>
            <person name="Sullivan W."/>
            <person name="Andreopoulos W.B."/>
            <person name="Clum A."/>
            <person name="Lindquist E."/>
            <person name="Daum C."/>
            <person name="Ramamoorthy G.K."/>
            <person name="Gryganskyi A."/>
            <person name="Culley D."/>
            <person name="Magnuson J.K."/>
            <person name="James T.Y."/>
            <person name="O'Malley M.A."/>
            <person name="Stajich J.E."/>
            <person name="Spatafora J.W."/>
            <person name="Visel A."/>
            <person name="Grigoriev I.V."/>
        </authorList>
    </citation>
    <scope>NUCLEOTIDE SEQUENCE [LARGE SCALE GENOMIC DNA]</scope>
    <source>
        <strain evidence="4 5">NRRL 1336</strain>
    </source>
</reference>
<sequence length="709" mass="79050">MEYTIVDSMTLNTGSRSVSMSNFIDKKSPLGTIWNAGLVTHGRKSNKQKRFEKSLTGIKSNILCVQLTDVQDDISLRVMSRLLFGITKIINIQSSSIYQTSIQLLGSIHREMGAHKVGIDLDLAGANVHNTTITLGENPYLAEYSTNIVRVWNETHETQSTPLDTFIQQEDGITLPVAPNQSATPNMIPSTYVFEDQQLLKDRLIGGMNQPAVADEFASGPSRQPQPSVPRTTSSHGMGDQIVSVGHDSNMDDYMNWSDLFNYFGQDVPQRRSDSTAGGSRRVPFISPGVHQRHQHVNQDLSNAPPADLYDINSPIWDLSGLSISPPPLDIPPPEDISPPGDAPWLIDEFLAATKHLLDDNDSNSNNNSQPMPQRAVSPVTSLRTADYPHIVPQLNSPIPSPTAQHPCARRRRGLVDHGSTTLPISEYNNIRDIVAVNPHEESNDISTHGHQSRTSALKQLVTQYRSQMRQPKMMIQQPTRFWLREARNTRRDNTGIDMDVAIEHGRRLEQGRNRDPHSQSDLVLSNAGDDSDTHRLSRDMQIAQEDYDFPQMELVDDIRSNNTSTSSAQLQQQRRLQQLQGTRTSNGSSGHPFSRFLGSVSTSGHGPQGTVVSSEPNYEEVLEMGVHMHPPDSTGQEFYEYLRLATRDQLSSCTFDQVFPKGIDGCKRSEAALAFYHVLTCSSLGHIRPEQDEPYGQLYLHLLRDDVL</sequence>
<proteinExistence type="predicted"/>
<organism evidence="4 5">
    <name type="scientific">Absidia repens</name>
    <dbReference type="NCBI Taxonomy" id="90262"/>
    <lineage>
        <taxon>Eukaryota</taxon>
        <taxon>Fungi</taxon>
        <taxon>Fungi incertae sedis</taxon>
        <taxon>Mucoromycota</taxon>
        <taxon>Mucoromycotina</taxon>
        <taxon>Mucoromycetes</taxon>
        <taxon>Mucorales</taxon>
        <taxon>Cunninghamellaceae</taxon>
        <taxon>Absidia</taxon>
    </lineage>
</organism>
<feature type="region of interest" description="Disordered" evidence="1">
    <location>
        <begin position="563"/>
        <end position="614"/>
    </location>
</feature>
<feature type="compositionally biased region" description="Basic and acidic residues" evidence="1">
    <location>
        <begin position="506"/>
        <end position="519"/>
    </location>
</feature>
<protein>
    <recommendedName>
        <fullName evidence="6">Rad21/Rec8-like protein N-terminal domain-containing protein</fullName>
    </recommendedName>
</protein>
<evidence type="ECO:0000313" key="4">
    <source>
        <dbReference type="EMBL" id="ORZ20613.1"/>
    </source>
</evidence>
<feature type="region of interest" description="Disordered" evidence="1">
    <location>
        <begin position="358"/>
        <end position="377"/>
    </location>
</feature>
<feature type="compositionally biased region" description="Polar residues" evidence="1">
    <location>
        <begin position="221"/>
        <end position="236"/>
    </location>
</feature>
<dbReference type="Pfam" id="PF04824">
    <property type="entry name" value="Rad21_Rec8"/>
    <property type="match status" value="1"/>
</dbReference>
<feature type="domain" description="Rad21/Rec8-like protein N-terminal" evidence="3">
    <location>
        <begin position="22"/>
        <end position="120"/>
    </location>
</feature>
<feature type="region of interest" description="Disordered" evidence="1">
    <location>
        <begin position="269"/>
        <end position="306"/>
    </location>
</feature>
<feature type="region of interest" description="Disordered" evidence="1">
    <location>
        <begin position="213"/>
        <end position="238"/>
    </location>
</feature>
<feature type="domain" description="Rad21/Rec8-like protein C-terminal eukaryotic" evidence="2">
    <location>
        <begin position="666"/>
        <end position="702"/>
    </location>
</feature>
<evidence type="ECO:0000259" key="3">
    <source>
        <dbReference type="Pfam" id="PF04825"/>
    </source>
</evidence>
<feature type="compositionally biased region" description="Polar residues" evidence="1">
    <location>
        <begin position="582"/>
        <end position="592"/>
    </location>
</feature>
<dbReference type="AlphaFoldDB" id="A0A1X2IQN7"/>
<evidence type="ECO:0000256" key="1">
    <source>
        <dbReference type="SAM" id="MobiDB-lite"/>
    </source>
</evidence>
<name>A0A1X2IQN7_9FUNG</name>
<dbReference type="InterPro" id="IPR006909">
    <property type="entry name" value="Rad21/Rec8_C_eu"/>
</dbReference>
<evidence type="ECO:0000313" key="5">
    <source>
        <dbReference type="Proteomes" id="UP000193560"/>
    </source>
</evidence>
<dbReference type="Pfam" id="PF04825">
    <property type="entry name" value="Rad21_Rec8_N"/>
    <property type="match status" value="1"/>
</dbReference>
<dbReference type="InterPro" id="IPR006910">
    <property type="entry name" value="Rad21_Rec8_N"/>
</dbReference>
<evidence type="ECO:0000259" key="2">
    <source>
        <dbReference type="Pfam" id="PF04824"/>
    </source>
</evidence>
<keyword evidence="5" id="KW-1185">Reference proteome</keyword>
<dbReference type="Proteomes" id="UP000193560">
    <property type="component" value="Unassembled WGS sequence"/>
</dbReference>
<accession>A0A1X2IQN7</accession>
<feature type="region of interest" description="Disordered" evidence="1">
    <location>
        <begin position="506"/>
        <end position="535"/>
    </location>
</feature>